<dbReference type="OrthoDB" id="9790747at2"/>
<keyword evidence="3" id="KW-1185">Reference proteome</keyword>
<dbReference type="Gene3D" id="1.10.10.10">
    <property type="entry name" value="Winged helix-like DNA-binding domain superfamily/Winged helix DNA-binding domain"/>
    <property type="match status" value="1"/>
</dbReference>
<dbReference type="InterPro" id="IPR036388">
    <property type="entry name" value="WH-like_DNA-bd_sf"/>
</dbReference>
<dbReference type="Pfam" id="PF12840">
    <property type="entry name" value="HTH_20"/>
    <property type="match status" value="1"/>
</dbReference>
<dbReference type="STRING" id="582667.SAMN05192568_100220"/>
<dbReference type="Proteomes" id="UP000199048">
    <property type="component" value="Unassembled WGS sequence"/>
</dbReference>
<dbReference type="PANTHER" id="PTHR38600:SF2">
    <property type="entry name" value="SLL0088 PROTEIN"/>
    <property type="match status" value="1"/>
</dbReference>
<evidence type="ECO:0000313" key="3">
    <source>
        <dbReference type="Proteomes" id="UP000199048"/>
    </source>
</evidence>
<dbReference type="PANTHER" id="PTHR38600">
    <property type="entry name" value="TRANSCRIPTIONAL REGULATORY PROTEIN"/>
    <property type="match status" value="1"/>
</dbReference>
<organism evidence="2 3">
    <name type="scientific">Methylobacterium pseudosasicola</name>
    <dbReference type="NCBI Taxonomy" id="582667"/>
    <lineage>
        <taxon>Bacteria</taxon>
        <taxon>Pseudomonadati</taxon>
        <taxon>Pseudomonadota</taxon>
        <taxon>Alphaproteobacteria</taxon>
        <taxon>Hyphomicrobiales</taxon>
        <taxon>Methylobacteriaceae</taxon>
        <taxon>Methylobacterium</taxon>
    </lineage>
</organism>
<evidence type="ECO:0000313" key="2">
    <source>
        <dbReference type="EMBL" id="SFL21787.1"/>
    </source>
</evidence>
<dbReference type="InterPro" id="IPR036390">
    <property type="entry name" value="WH_DNA-bd_sf"/>
</dbReference>
<feature type="domain" description="HTH arsR-type" evidence="1">
    <location>
        <begin position="1"/>
        <end position="95"/>
    </location>
</feature>
<dbReference type="InterPro" id="IPR001845">
    <property type="entry name" value="HTH_ArsR_DNA-bd_dom"/>
</dbReference>
<proteinExistence type="predicted"/>
<sequence length="115" mass="12800">MVQVSDTTLDALFHALADPTRRAIVRMLAERPHGLGELALVFPMSSVAVSKHVRTLETAGLVTRQVRGRSHLCSLEPMALLAAHRWLQAYEIFWIERLDALEGLLAEMKREAGPS</sequence>
<dbReference type="InterPro" id="IPR011991">
    <property type="entry name" value="ArsR-like_HTH"/>
</dbReference>
<dbReference type="PROSITE" id="PS50987">
    <property type="entry name" value="HTH_ARSR_2"/>
    <property type="match status" value="1"/>
</dbReference>
<dbReference type="SUPFAM" id="SSF46785">
    <property type="entry name" value="Winged helix' DNA-binding domain"/>
    <property type="match status" value="1"/>
</dbReference>
<name>A0A1I4FXR2_9HYPH</name>
<dbReference type="GO" id="GO:0003700">
    <property type="term" value="F:DNA-binding transcription factor activity"/>
    <property type="evidence" value="ECO:0007669"/>
    <property type="project" value="InterPro"/>
</dbReference>
<gene>
    <name evidence="2" type="ORF">SAMN05192568_100220</name>
</gene>
<dbReference type="RefSeq" id="WP_092036812.1">
    <property type="nucleotide sequence ID" value="NZ_FOTK01000002.1"/>
</dbReference>
<evidence type="ECO:0000259" key="1">
    <source>
        <dbReference type="PROSITE" id="PS50987"/>
    </source>
</evidence>
<protein>
    <submittedName>
        <fullName evidence="2">Transcriptional regulator, ArsR family</fullName>
    </submittedName>
</protein>
<accession>A0A1I4FXR2</accession>
<dbReference type="SMART" id="SM00418">
    <property type="entry name" value="HTH_ARSR"/>
    <property type="match status" value="1"/>
</dbReference>
<dbReference type="PRINTS" id="PR00778">
    <property type="entry name" value="HTHARSR"/>
</dbReference>
<dbReference type="EMBL" id="FOTK01000002">
    <property type="protein sequence ID" value="SFL21787.1"/>
    <property type="molecule type" value="Genomic_DNA"/>
</dbReference>
<dbReference type="AlphaFoldDB" id="A0A1I4FXR2"/>
<reference evidence="3" key="1">
    <citation type="submission" date="2016-10" db="EMBL/GenBank/DDBJ databases">
        <authorList>
            <person name="Varghese N."/>
            <person name="Submissions S."/>
        </authorList>
    </citation>
    <scope>NUCLEOTIDE SEQUENCE [LARGE SCALE GENOMIC DNA]</scope>
    <source>
        <strain evidence="3">BL36</strain>
    </source>
</reference>
<dbReference type="NCBIfam" id="NF033788">
    <property type="entry name" value="HTH_metalloreg"/>
    <property type="match status" value="1"/>
</dbReference>
<dbReference type="CDD" id="cd00090">
    <property type="entry name" value="HTH_ARSR"/>
    <property type="match status" value="1"/>
</dbReference>